<accession>A0A495RI08</accession>
<dbReference type="OrthoDB" id="6906816at2"/>
<evidence type="ECO:0000313" key="1">
    <source>
        <dbReference type="EMBL" id="RKS87142.1"/>
    </source>
</evidence>
<keyword evidence="2" id="KW-1185">Reference proteome</keyword>
<protein>
    <recommendedName>
        <fullName evidence="3">Tail assembly protein</fullName>
    </recommendedName>
</protein>
<dbReference type="AlphaFoldDB" id="A0A495RI08"/>
<dbReference type="EMBL" id="RBWY01000001">
    <property type="protein sequence ID" value="RKS87142.1"/>
    <property type="molecule type" value="Genomic_DNA"/>
</dbReference>
<evidence type="ECO:0008006" key="3">
    <source>
        <dbReference type="Google" id="ProtNLM"/>
    </source>
</evidence>
<reference evidence="1 2" key="1">
    <citation type="submission" date="2018-10" db="EMBL/GenBank/DDBJ databases">
        <title>Genomic Encyclopedia of Type Strains, Phase IV (KMG-IV): sequencing the most valuable type-strain genomes for metagenomic binning, comparative biology and taxonomic classification.</title>
        <authorList>
            <person name="Goeker M."/>
        </authorList>
    </citation>
    <scope>NUCLEOTIDE SEQUENCE [LARGE SCALE GENOMIC DNA]</scope>
    <source>
        <strain evidence="1 2">DSM 22228</strain>
    </source>
</reference>
<dbReference type="Proteomes" id="UP000278542">
    <property type="component" value="Unassembled WGS sequence"/>
</dbReference>
<sequence length="80" mass="8820">MEFLIMAAISMAISLVSSLLMPNKTQKPKPQTFNDESFPKVQDGATKVIVFGQVELSDWQVEWSGNFRTSAIKTKGGGKK</sequence>
<proteinExistence type="predicted"/>
<name>A0A495RI08_9GAMM</name>
<gene>
    <name evidence="1" type="ORF">DES39_0357</name>
</gene>
<dbReference type="RefSeq" id="WP_121144059.1">
    <property type="nucleotide sequence ID" value="NZ_RBWY01000001.1"/>
</dbReference>
<comment type="caution">
    <text evidence="1">The sequence shown here is derived from an EMBL/GenBank/DDBJ whole genome shotgun (WGS) entry which is preliminary data.</text>
</comment>
<evidence type="ECO:0000313" key="2">
    <source>
        <dbReference type="Proteomes" id="UP000278542"/>
    </source>
</evidence>
<organism evidence="1 2">
    <name type="scientific">Orbus hercynius</name>
    <dbReference type="NCBI Taxonomy" id="593135"/>
    <lineage>
        <taxon>Bacteria</taxon>
        <taxon>Pseudomonadati</taxon>
        <taxon>Pseudomonadota</taxon>
        <taxon>Gammaproteobacteria</taxon>
        <taxon>Orbales</taxon>
        <taxon>Orbaceae</taxon>
        <taxon>Orbus</taxon>
    </lineage>
</organism>